<comment type="caution">
    <text evidence="1">The sequence shown here is derived from an EMBL/GenBank/DDBJ whole genome shotgun (WGS) entry which is preliminary data.</text>
</comment>
<reference evidence="2" key="1">
    <citation type="journal article" date="2019" name="Int. J. Syst. Evol. Microbiol.">
        <title>The Global Catalogue of Microorganisms (GCM) 10K type strain sequencing project: providing services to taxonomists for standard genome sequencing and annotation.</title>
        <authorList>
            <consortium name="The Broad Institute Genomics Platform"/>
            <consortium name="The Broad Institute Genome Sequencing Center for Infectious Disease"/>
            <person name="Wu L."/>
            <person name="Ma J."/>
        </authorList>
    </citation>
    <scope>NUCLEOTIDE SEQUENCE [LARGE SCALE GENOMIC DNA]</scope>
    <source>
        <strain evidence="2">CCM 8933</strain>
    </source>
</reference>
<dbReference type="Proteomes" id="UP001596282">
    <property type="component" value="Unassembled WGS sequence"/>
</dbReference>
<name>A0ABW1RXY9_9LACO</name>
<keyword evidence="2" id="KW-1185">Reference proteome</keyword>
<proteinExistence type="predicted"/>
<accession>A0ABW1RXY9</accession>
<sequence length="137" mass="16140">MIPFKDKQTENEYWRDVKEVYEPTGNVVVSLPQFVIDRVKPCVDEYENGLTMMGSLIWVDVRDLATNKKLEDDPEWWDSAPIDMPKLTPEFEAWRDETLFRSIRQMKVILALMYRYQLEDVTPGQTSLDLEDSSDED</sequence>
<organism evidence="1 2">
    <name type="scientific">Lactiplantibacillus daowaiensis</name>
    <dbReference type="NCBI Taxonomy" id="2559918"/>
    <lineage>
        <taxon>Bacteria</taxon>
        <taxon>Bacillati</taxon>
        <taxon>Bacillota</taxon>
        <taxon>Bacilli</taxon>
        <taxon>Lactobacillales</taxon>
        <taxon>Lactobacillaceae</taxon>
        <taxon>Lactiplantibacillus</taxon>
    </lineage>
</organism>
<dbReference type="EMBL" id="JBHSSC010000009">
    <property type="protein sequence ID" value="MFC6180323.1"/>
    <property type="molecule type" value="Genomic_DNA"/>
</dbReference>
<protein>
    <submittedName>
        <fullName evidence="1">Uncharacterized protein</fullName>
    </submittedName>
</protein>
<evidence type="ECO:0000313" key="2">
    <source>
        <dbReference type="Proteomes" id="UP001596282"/>
    </source>
</evidence>
<gene>
    <name evidence="1" type="ORF">ACFP5Y_03690</name>
</gene>
<dbReference type="RefSeq" id="WP_137627699.1">
    <property type="nucleotide sequence ID" value="NZ_BJDJ01000003.1"/>
</dbReference>
<evidence type="ECO:0000313" key="1">
    <source>
        <dbReference type="EMBL" id="MFC6180323.1"/>
    </source>
</evidence>